<dbReference type="InterPro" id="IPR011109">
    <property type="entry name" value="DNA_bind_recombinase_dom"/>
</dbReference>
<feature type="domain" description="Recombinase" evidence="4">
    <location>
        <begin position="189"/>
        <end position="309"/>
    </location>
</feature>
<evidence type="ECO:0000256" key="2">
    <source>
        <dbReference type="ARBA" id="ARBA00023172"/>
    </source>
</evidence>
<keyword evidence="6" id="KW-1185">Reference proteome</keyword>
<dbReference type="PANTHER" id="PTHR30461">
    <property type="entry name" value="DNA-INVERTASE FROM LAMBDOID PROPHAGE"/>
    <property type="match status" value="1"/>
</dbReference>
<dbReference type="Proteomes" id="UP000540128">
    <property type="component" value="Unassembled WGS sequence"/>
</dbReference>
<feature type="domain" description="Resolvase/invertase-type recombinase catalytic" evidence="3">
    <location>
        <begin position="34"/>
        <end position="181"/>
    </location>
</feature>
<dbReference type="GO" id="GO:0000150">
    <property type="term" value="F:DNA strand exchange activity"/>
    <property type="evidence" value="ECO:0007669"/>
    <property type="project" value="InterPro"/>
</dbReference>
<dbReference type="SUPFAM" id="SSF53041">
    <property type="entry name" value="Resolvase-like"/>
    <property type="match status" value="1"/>
</dbReference>
<keyword evidence="1" id="KW-0238">DNA-binding</keyword>
<dbReference type="PROSITE" id="PS51737">
    <property type="entry name" value="RECOMBINASE_DNA_BIND"/>
    <property type="match status" value="1"/>
</dbReference>
<dbReference type="Pfam" id="PF13408">
    <property type="entry name" value="Zn_ribbon_recom"/>
    <property type="match status" value="1"/>
</dbReference>
<dbReference type="Pfam" id="PF07508">
    <property type="entry name" value="Recombinase"/>
    <property type="match status" value="1"/>
</dbReference>
<evidence type="ECO:0000313" key="6">
    <source>
        <dbReference type="Proteomes" id="UP000540128"/>
    </source>
</evidence>
<comment type="caution">
    <text evidence="5">The sequence shown here is derived from an EMBL/GenBank/DDBJ whole genome shotgun (WGS) entry which is preliminary data.</text>
</comment>
<dbReference type="InterPro" id="IPR036162">
    <property type="entry name" value="Resolvase-like_N_sf"/>
</dbReference>
<reference evidence="5 6" key="1">
    <citation type="submission" date="2020-03" db="EMBL/GenBank/DDBJ databases">
        <title>Complete genome sequence of sixteen Streptomyces strains facilitates identification of candidate genes involved in plant growth-promotion in grain legumes and cereals.</title>
        <authorList>
            <person name="Gopalakrishnan S."/>
            <person name="Thakur V."/>
            <person name="Saxena R."/>
            <person name="Vadlamudi S."/>
            <person name="Purohit S."/>
            <person name="Kumar V."/>
            <person name="Rathore A."/>
            <person name="Chitikineni A."/>
            <person name="Varshney R.K."/>
        </authorList>
    </citation>
    <scope>NUCLEOTIDE SEQUENCE [LARGE SCALE GENOMIC DNA]</scope>
    <source>
        <strain evidence="5 6">KAI-180</strain>
    </source>
</reference>
<dbReference type="InterPro" id="IPR038109">
    <property type="entry name" value="DNA_bind_recomb_sf"/>
</dbReference>
<dbReference type="InterPro" id="IPR050639">
    <property type="entry name" value="SSR_resolvase"/>
</dbReference>
<keyword evidence="2" id="KW-0233">DNA recombination</keyword>
<organism evidence="5 6">
    <name type="scientific">Streptomyces odorifer</name>
    <dbReference type="NCBI Taxonomy" id="53450"/>
    <lineage>
        <taxon>Bacteria</taxon>
        <taxon>Bacillati</taxon>
        <taxon>Actinomycetota</taxon>
        <taxon>Actinomycetes</taxon>
        <taxon>Kitasatosporales</taxon>
        <taxon>Streptomycetaceae</taxon>
        <taxon>Streptomyces</taxon>
        <taxon>Streptomyces albidoflavus group</taxon>
    </lineage>
</organism>
<evidence type="ECO:0000259" key="4">
    <source>
        <dbReference type="PROSITE" id="PS51737"/>
    </source>
</evidence>
<dbReference type="Pfam" id="PF00239">
    <property type="entry name" value="Resolvase"/>
    <property type="match status" value="1"/>
</dbReference>
<dbReference type="PROSITE" id="PS51736">
    <property type="entry name" value="RECOMBINASES_3"/>
    <property type="match status" value="1"/>
</dbReference>
<dbReference type="SMART" id="SM00857">
    <property type="entry name" value="Resolvase"/>
    <property type="match status" value="1"/>
</dbReference>
<evidence type="ECO:0000313" key="5">
    <source>
        <dbReference type="EMBL" id="NUV29620.1"/>
    </source>
</evidence>
<dbReference type="PANTHER" id="PTHR30461:SF2">
    <property type="entry name" value="SERINE RECOMBINASE PINE-RELATED"/>
    <property type="match status" value="1"/>
</dbReference>
<gene>
    <name evidence="5" type="ORF">G6W59_15020</name>
</gene>
<dbReference type="EMBL" id="JAANNT010000011">
    <property type="protein sequence ID" value="NUV29620.1"/>
    <property type="molecule type" value="Genomic_DNA"/>
</dbReference>
<dbReference type="InterPro" id="IPR025827">
    <property type="entry name" value="Zn_ribbon_recom_dom"/>
</dbReference>
<dbReference type="GO" id="GO:0003677">
    <property type="term" value="F:DNA binding"/>
    <property type="evidence" value="ECO:0007669"/>
    <property type="project" value="UniProtKB-KW"/>
</dbReference>
<dbReference type="InterPro" id="IPR006119">
    <property type="entry name" value="Resolv_N"/>
</dbReference>
<dbReference type="RefSeq" id="WP_175458190.1">
    <property type="nucleotide sequence ID" value="NZ_JAANNT010000011.1"/>
</dbReference>
<dbReference type="CDD" id="cd00338">
    <property type="entry name" value="Ser_Recombinase"/>
    <property type="match status" value="1"/>
</dbReference>
<dbReference type="Gene3D" id="3.40.50.1390">
    <property type="entry name" value="Resolvase, N-terminal catalytic domain"/>
    <property type="match status" value="1"/>
</dbReference>
<dbReference type="Gene3D" id="3.90.1750.20">
    <property type="entry name" value="Putative Large Serine Recombinase, Chain B, Domain 2"/>
    <property type="match status" value="1"/>
</dbReference>
<dbReference type="AlphaFoldDB" id="A0A7Y6C9S6"/>
<sequence length="475" mass="52676">MKEATPSRLWSAADLELLDALKKTGEALQAGAPRALLSVRLSVLSSNTTSPVRQELDLRVLARERGYRVVGVASDLHVSATKVPPWRRKELGEWLNNRVPEFDVLLFWQLDRLIRSSADLSVMIDWCDRHGKNLVSRNDPIDLGTESGRELVRLMGSVAEIEGARGSVRTASLWRYSRSQKSWLVGKPAYGFTVVAEDGRSRLAVHPEAAKALHWARRMALRGVSARRMAVCLRRAGLMSDGLTTATLLRRLRNPALLGHRVEEDKTGGGRRSRSVLDASGEPIRVAPAIFTDEEFAGLQEALDRRAKRQPPRHRGGTTQFAGVLVCADCSGNMTVQTTRNKGRVYTYLRCSRCRNGGMGAPDPESVYQRLAEEAMKALGELPVQWRRYVPATGEDQESRSRWEVADQGRSHRQVWEEGGRQAMAGDLLRAGVTCAVRRTRAPGTRAPSVELELRVPADAPARLVVRVEEFPSAP</sequence>
<evidence type="ECO:0000256" key="1">
    <source>
        <dbReference type="ARBA" id="ARBA00023125"/>
    </source>
</evidence>
<evidence type="ECO:0000259" key="3">
    <source>
        <dbReference type="PROSITE" id="PS51736"/>
    </source>
</evidence>
<name>A0A7Y6C9S6_9ACTN</name>
<proteinExistence type="predicted"/>
<accession>A0A7Y6C9S6</accession>
<protein>
    <submittedName>
        <fullName evidence="5">Recombinase family protein</fullName>
    </submittedName>
</protein>